<evidence type="ECO:0000313" key="6">
    <source>
        <dbReference type="EMBL" id="MBA0127059.1"/>
    </source>
</evidence>
<dbReference type="PROSITE" id="PS50943">
    <property type="entry name" value="HTH_CROC1"/>
    <property type="match status" value="1"/>
</dbReference>
<dbReference type="Proteomes" id="UP000582974">
    <property type="component" value="Unassembled WGS sequence"/>
</dbReference>
<dbReference type="GO" id="GO:0003700">
    <property type="term" value="F:DNA-binding transcription factor activity"/>
    <property type="evidence" value="ECO:0007669"/>
    <property type="project" value="TreeGrafter"/>
</dbReference>
<dbReference type="Gene3D" id="3.40.50.2300">
    <property type="match status" value="2"/>
</dbReference>
<comment type="caution">
    <text evidence="6">The sequence shown here is derived from an EMBL/GenBank/DDBJ whole genome shotgun (WGS) entry which is preliminary data.</text>
</comment>
<dbReference type="Pfam" id="PF13377">
    <property type="entry name" value="Peripla_BP_3"/>
    <property type="match status" value="1"/>
</dbReference>
<dbReference type="GO" id="GO:0000976">
    <property type="term" value="F:transcription cis-regulatory region binding"/>
    <property type="evidence" value="ECO:0007669"/>
    <property type="project" value="TreeGrafter"/>
</dbReference>
<evidence type="ECO:0000313" key="7">
    <source>
        <dbReference type="Proteomes" id="UP000582974"/>
    </source>
</evidence>
<dbReference type="Pfam" id="PF00356">
    <property type="entry name" value="LacI"/>
    <property type="match status" value="1"/>
</dbReference>
<evidence type="ECO:0000259" key="4">
    <source>
        <dbReference type="PROSITE" id="PS50932"/>
    </source>
</evidence>
<evidence type="ECO:0000256" key="3">
    <source>
        <dbReference type="ARBA" id="ARBA00023163"/>
    </source>
</evidence>
<dbReference type="RefSeq" id="WP_180893859.1">
    <property type="nucleotide sequence ID" value="NZ_JACCKD010000005.1"/>
</dbReference>
<dbReference type="InterPro" id="IPR000843">
    <property type="entry name" value="HTH_LacI"/>
</dbReference>
<dbReference type="CDD" id="cd01392">
    <property type="entry name" value="HTH_LacI"/>
    <property type="match status" value="1"/>
</dbReference>
<feature type="domain" description="HTH lacI-type" evidence="4">
    <location>
        <begin position="8"/>
        <end position="62"/>
    </location>
</feature>
<dbReference type="InterPro" id="IPR046335">
    <property type="entry name" value="LacI/GalR-like_sensor"/>
</dbReference>
<dbReference type="PANTHER" id="PTHR30146:SF109">
    <property type="entry name" value="HTH-TYPE TRANSCRIPTIONAL REGULATOR GALS"/>
    <property type="match status" value="1"/>
</dbReference>
<keyword evidence="3" id="KW-0804">Transcription</keyword>
<keyword evidence="2 6" id="KW-0238">DNA-binding</keyword>
<evidence type="ECO:0000259" key="5">
    <source>
        <dbReference type="PROSITE" id="PS50943"/>
    </source>
</evidence>
<keyword evidence="1" id="KW-0805">Transcription regulation</keyword>
<evidence type="ECO:0000256" key="2">
    <source>
        <dbReference type="ARBA" id="ARBA00023125"/>
    </source>
</evidence>
<proteinExistence type="predicted"/>
<dbReference type="AlphaFoldDB" id="A0A838ACR0"/>
<gene>
    <name evidence="6" type="ORF">H0B56_16025</name>
</gene>
<keyword evidence="7" id="KW-1185">Reference proteome</keyword>
<evidence type="ECO:0000256" key="1">
    <source>
        <dbReference type="ARBA" id="ARBA00023015"/>
    </source>
</evidence>
<dbReference type="EMBL" id="JACCKD010000005">
    <property type="protein sequence ID" value="MBA0127059.1"/>
    <property type="molecule type" value="Genomic_DNA"/>
</dbReference>
<feature type="domain" description="HTH cro/C1-type" evidence="5">
    <location>
        <begin position="9"/>
        <end position="35"/>
    </location>
</feature>
<organism evidence="6 7">
    <name type="scientific">Haloechinothrix aidingensis</name>
    <dbReference type="NCBI Taxonomy" id="2752311"/>
    <lineage>
        <taxon>Bacteria</taxon>
        <taxon>Bacillati</taxon>
        <taxon>Actinomycetota</taxon>
        <taxon>Actinomycetes</taxon>
        <taxon>Pseudonocardiales</taxon>
        <taxon>Pseudonocardiaceae</taxon>
        <taxon>Haloechinothrix</taxon>
    </lineage>
</organism>
<dbReference type="Gene3D" id="1.10.260.40">
    <property type="entry name" value="lambda repressor-like DNA-binding domains"/>
    <property type="match status" value="1"/>
</dbReference>
<dbReference type="InterPro" id="IPR028082">
    <property type="entry name" value="Peripla_BP_I"/>
</dbReference>
<dbReference type="InterPro" id="IPR010982">
    <property type="entry name" value="Lambda_DNA-bd_dom_sf"/>
</dbReference>
<sequence>MNARHQRPTLEQVAERAGVGRGTVSRVINGSQQVSPAARESVLRAVEELGYVPNHAARTLVTRRTDTVALVISEPDERVFAEPFFSRVVRGASATLRQQGLQLLLSTAGSREEHARMAEYLTSHHVDGVMLISEHRDDTLPTQLDAAGVRYVHGGRPLGTGDEPVSYVDIDNIGGARAATRYLLGAGRRRVATITGPQDMMAGLDRRRGYEDALREAGGAPSPELTVPGDFSYDSGVRAMRQLTDTDPGIDAVFAASDLMALGAMRVLRESGKRVPEDVAVIGYDDSPASEHSEPPLTTVHQPAERMGAEMARVLADGIASGSQEPVSIVLDTHLVVRASA</sequence>
<reference evidence="6 7" key="1">
    <citation type="submission" date="2020-07" db="EMBL/GenBank/DDBJ databases">
        <title>Genome of Haloechinothrix sp.</title>
        <authorList>
            <person name="Tang S.-K."/>
            <person name="Yang L."/>
            <person name="Zhu W.-Y."/>
        </authorList>
    </citation>
    <scope>NUCLEOTIDE SEQUENCE [LARGE SCALE GENOMIC DNA]</scope>
    <source>
        <strain evidence="6 7">YIM 98757</strain>
    </source>
</reference>
<dbReference type="SMART" id="SM00354">
    <property type="entry name" value="HTH_LACI"/>
    <property type="match status" value="1"/>
</dbReference>
<name>A0A838ACR0_9PSEU</name>
<protein>
    <submittedName>
        <fullName evidence="6">LacI family DNA-binding transcriptional regulator</fullName>
    </submittedName>
</protein>
<dbReference type="SUPFAM" id="SSF53822">
    <property type="entry name" value="Periplasmic binding protein-like I"/>
    <property type="match status" value="1"/>
</dbReference>
<dbReference type="InterPro" id="IPR001387">
    <property type="entry name" value="Cro/C1-type_HTH"/>
</dbReference>
<dbReference type="CDD" id="cd06267">
    <property type="entry name" value="PBP1_LacI_sugar_binding-like"/>
    <property type="match status" value="1"/>
</dbReference>
<dbReference type="PROSITE" id="PS50932">
    <property type="entry name" value="HTH_LACI_2"/>
    <property type="match status" value="1"/>
</dbReference>
<dbReference type="PANTHER" id="PTHR30146">
    <property type="entry name" value="LACI-RELATED TRANSCRIPTIONAL REPRESSOR"/>
    <property type="match status" value="1"/>
</dbReference>
<accession>A0A838ACR0</accession>
<dbReference type="SUPFAM" id="SSF47413">
    <property type="entry name" value="lambda repressor-like DNA-binding domains"/>
    <property type="match status" value="1"/>
</dbReference>